<protein>
    <submittedName>
        <fullName evidence="2">Brct domain dna repair protein</fullName>
    </submittedName>
</protein>
<dbReference type="SUPFAM" id="SSF52113">
    <property type="entry name" value="BRCT domain"/>
    <property type="match status" value="1"/>
</dbReference>
<dbReference type="Proteomes" id="UP000554482">
    <property type="component" value="Unassembled WGS sequence"/>
</dbReference>
<organism evidence="2 3">
    <name type="scientific">Thalictrum thalictroides</name>
    <name type="common">Rue-anemone</name>
    <name type="synonym">Anemone thalictroides</name>
    <dbReference type="NCBI Taxonomy" id="46969"/>
    <lineage>
        <taxon>Eukaryota</taxon>
        <taxon>Viridiplantae</taxon>
        <taxon>Streptophyta</taxon>
        <taxon>Embryophyta</taxon>
        <taxon>Tracheophyta</taxon>
        <taxon>Spermatophyta</taxon>
        <taxon>Magnoliopsida</taxon>
        <taxon>Ranunculales</taxon>
        <taxon>Ranunculaceae</taxon>
        <taxon>Thalictroideae</taxon>
        <taxon>Thalictrum</taxon>
    </lineage>
</organism>
<dbReference type="Gene3D" id="3.40.50.10190">
    <property type="entry name" value="BRCT domain"/>
    <property type="match status" value="1"/>
</dbReference>
<dbReference type="EMBL" id="JABWDY010000538">
    <property type="protein sequence ID" value="KAF5208059.1"/>
    <property type="molecule type" value="Genomic_DNA"/>
</dbReference>
<gene>
    <name evidence="2" type="ORF">FRX31_002357</name>
</gene>
<sequence length="460" mass="51763">MLGLFFNKIFGAAWILNHFHSSGGRKLEHALKYGLKNGLSVVTLGWFVDSVRKNVRLSESLYSVKGVGDSGLQVEFNRLVRVSDTEKSCLPARLHERSKQANTTQQAHLQSSGEDFGASRAVVLSGQSIYVDSEISDDVRRKVIDAATKGGVAIISSWFMSCGATYVVCEGPSIWRYLGHVDNIVTPQWFLKTTKENYVQRLAHLSTDLAREVSAILENIQYGFIGQGSLEHPTNGKTSAGLEERQRLVDLAKTGVRNRRRPHMQTHQTQIRPITPSILLDTICWSVSDLTSAACVYTDRSGPEDHSGNKSIFVGVREDGRGPEVSFENLCRPLRESEKSEKIFKNHFLTILFPIDRFSEIGPSSRTFFSDNGFTCLQVLDYIYMFYQENMLADEVVVAIHTDSRHADQLRSVYVSKESLQSGNTQFRRIDFLGTRRSFEMLKRVSGDNNSNVYELIIRA</sequence>
<keyword evidence="3" id="KW-1185">Reference proteome</keyword>
<evidence type="ECO:0000313" key="2">
    <source>
        <dbReference type="EMBL" id="KAF5208059.1"/>
    </source>
</evidence>
<proteinExistence type="predicted"/>
<reference evidence="2 3" key="1">
    <citation type="submission" date="2020-06" db="EMBL/GenBank/DDBJ databases">
        <title>Transcriptomic and genomic resources for Thalictrum thalictroides and T. hernandezii: Facilitating candidate gene discovery in an emerging model plant lineage.</title>
        <authorList>
            <person name="Arias T."/>
            <person name="Riano-Pachon D.M."/>
            <person name="Di Stilio V.S."/>
        </authorList>
    </citation>
    <scope>NUCLEOTIDE SEQUENCE [LARGE SCALE GENOMIC DNA]</scope>
    <source>
        <strain evidence="3">cv. WT478/WT964</strain>
        <tissue evidence="2">Leaves</tissue>
    </source>
</reference>
<accession>A0A7J6XES0</accession>
<feature type="domain" description="DUF6699" evidence="1">
    <location>
        <begin position="371"/>
        <end position="444"/>
    </location>
</feature>
<evidence type="ECO:0000313" key="3">
    <source>
        <dbReference type="Proteomes" id="UP000554482"/>
    </source>
</evidence>
<comment type="caution">
    <text evidence="2">The sequence shown here is derived from an EMBL/GenBank/DDBJ whole genome shotgun (WGS) entry which is preliminary data.</text>
</comment>
<dbReference type="AlphaFoldDB" id="A0A7J6XES0"/>
<dbReference type="PANTHER" id="PTHR47576:SF2">
    <property type="entry name" value="BRCT DOMAIN DNA REPAIR PROTEIN-RELATED"/>
    <property type="match status" value="1"/>
</dbReference>
<dbReference type="PANTHER" id="PTHR47576">
    <property type="entry name" value="BRCT DOMAIN DNA REPAIR PROTEIN-RELATED"/>
    <property type="match status" value="1"/>
</dbReference>
<dbReference type="InterPro" id="IPR036420">
    <property type="entry name" value="BRCT_dom_sf"/>
</dbReference>
<dbReference type="InterPro" id="IPR046522">
    <property type="entry name" value="DUF6699"/>
</dbReference>
<dbReference type="OrthoDB" id="251770at2759"/>
<evidence type="ECO:0000259" key="1">
    <source>
        <dbReference type="Pfam" id="PF20415"/>
    </source>
</evidence>
<name>A0A7J6XES0_THATH</name>
<dbReference type="Pfam" id="PF20415">
    <property type="entry name" value="DUF6699"/>
    <property type="match status" value="1"/>
</dbReference>